<gene>
    <name evidence="11 15" type="primary">miaB</name>
    <name evidence="15" type="ORF">K8I29_15295</name>
</gene>
<evidence type="ECO:0000259" key="14">
    <source>
        <dbReference type="PROSITE" id="PS51918"/>
    </source>
</evidence>
<comment type="subunit">
    <text evidence="11">Monomer.</text>
</comment>
<evidence type="ECO:0000256" key="10">
    <source>
        <dbReference type="ARBA" id="ARBA00033765"/>
    </source>
</evidence>
<evidence type="ECO:0000256" key="9">
    <source>
        <dbReference type="ARBA" id="ARBA00023014"/>
    </source>
</evidence>
<dbReference type="Pfam" id="PF04055">
    <property type="entry name" value="Radical_SAM"/>
    <property type="match status" value="1"/>
</dbReference>
<keyword evidence="7 11" id="KW-0479">Metal-binding</keyword>
<evidence type="ECO:0000259" key="13">
    <source>
        <dbReference type="PROSITE" id="PS51449"/>
    </source>
</evidence>
<comment type="caution">
    <text evidence="15">The sequence shown here is derived from an EMBL/GenBank/DDBJ whole genome shotgun (WGS) entry which is preliminary data.</text>
</comment>
<dbReference type="EC" id="2.8.4.3" evidence="10 11"/>
<reference evidence="15" key="1">
    <citation type="journal article" date="2021" name="bioRxiv">
        <title>Unraveling nitrogen, sulfur and carbon metabolic pathways and microbial community transcriptional responses to substrate deprivation and toxicity stresses in a bioreactor mimicking anoxic brackish coastal sediment conditions.</title>
        <authorList>
            <person name="Martins P.D."/>
            <person name="Echeveste M.J."/>
            <person name="Arshad A."/>
            <person name="Kurth J."/>
            <person name="Ouboter H."/>
            <person name="Jetten M.S.M."/>
            <person name="Welte C.U."/>
        </authorList>
    </citation>
    <scope>NUCLEOTIDE SEQUENCE</scope>
    <source>
        <strain evidence="15">MAG_39</strain>
    </source>
</reference>
<feature type="binding site" evidence="11">
    <location>
        <position position="158"/>
    </location>
    <ligand>
        <name>[4Fe-4S] cluster</name>
        <dbReference type="ChEBI" id="CHEBI:49883"/>
        <label>2</label>
        <note>4Fe-4S-S-AdoMet</note>
    </ligand>
</feature>
<evidence type="ECO:0000259" key="12">
    <source>
        <dbReference type="PROSITE" id="PS50926"/>
    </source>
</evidence>
<dbReference type="InterPro" id="IPR038135">
    <property type="entry name" value="Methylthiotransferase_N_sf"/>
</dbReference>
<protein>
    <recommendedName>
        <fullName evidence="10 11">tRNA-2-methylthio-N(6)-dimethylallyladenosine synthase</fullName>
        <ecNumber evidence="10 11">2.8.4.3</ecNumber>
    </recommendedName>
    <alternativeName>
        <fullName evidence="11">(Dimethylallyl)adenosine tRNA methylthiotransferase MiaB</fullName>
    </alternativeName>
    <alternativeName>
        <fullName evidence="11">tRNA-i(6)A37 methylthiotransferase</fullName>
    </alternativeName>
</protein>
<dbReference type="CDD" id="cd01335">
    <property type="entry name" value="Radical_SAM"/>
    <property type="match status" value="1"/>
</dbReference>
<dbReference type="InterPro" id="IPR007197">
    <property type="entry name" value="rSAM"/>
</dbReference>
<feature type="binding site" evidence="11">
    <location>
        <position position="155"/>
    </location>
    <ligand>
        <name>[4Fe-4S] cluster</name>
        <dbReference type="ChEBI" id="CHEBI:49883"/>
        <label>2</label>
        <note>4Fe-4S-S-AdoMet</note>
    </ligand>
</feature>
<keyword evidence="2 11" id="KW-0004">4Fe-4S</keyword>
<evidence type="ECO:0000313" key="15">
    <source>
        <dbReference type="EMBL" id="MBZ0157563.1"/>
    </source>
</evidence>
<dbReference type="InterPro" id="IPR002792">
    <property type="entry name" value="TRAM_dom"/>
</dbReference>
<keyword evidence="3 11" id="KW-0963">Cytoplasm</keyword>
<evidence type="ECO:0000256" key="4">
    <source>
        <dbReference type="ARBA" id="ARBA00022679"/>
    </source>
</evidence>
<evidence type="ECO:0000256" key="6">
    <source>
        <dbReference type="ARBA" id="ARBA00022694"/>
    </source>
</evidence>
<feature type="binding site" evidence="11">
    <location>
        <position position="11"/>
    </location>
    <ligand>
        <name>[4Fe-4S] cluster</name>
        <dbReference type="ChEBI" id="CHEBI:49883"/>
        <label>1</label>
    </ligand>
</feature>
<comment type="cofactor">
    <cofactor evidence="11">
        <name>[4Fe-4S] cluster</name>
        <dbReference type="ChEBI" id="CHEBI:49883"/>
    </cofactor>
    <text evidence="11">Binds 2 [4Fe-4S] clusters. One cluster is coordinated with 3 cysteines and an exchangeable S-adenosyl-L-methionine.</text>
</comment>
<proteinExistence type="inferred from homology"/>
<dbReference type="EMBL" id="JAIOIV010000120">
    <property type="protein sequence ID" value="MBZ0157563.1"/>
    <property type="molecule type" value="Genomic_DNA"/>
</dbReference>
<dbReference type="AlphaFoldDB" id="A0A953M2D8"/>
<feature type="binding site" evidence="11">
    <location>
        <position position="151"/>
    </location>
    <ligand>
        <name>[4Fe-4S] cluster</name>
        <dbReference type="ChEBI" id="CHEBI:49883"/>
        <label>2</label>
        <note>4Fe-4S-S-AdoMet</note>
    </ligand>
</feature>
<evidence type="ECO:0000256" key="1">
    <source>
        <dbReference type="ARBA" id="ARBA00003234"/>
    </source>
</evidence>
<dbReference type="GO" id="GO:0005829">
    <property type="term" value="C:cytosol"/>
    <property type="evidence" value="ECO:0007669"/>
    <property type="project" value="TreeGrafter"/>
</dbReference>
<dbReference type="Proteomes" id="UP000705867">
    <property type="component" value="Unassembled WGS sequence"/>
</dbReference>
<accession>A0A953M2D8</accession>
<evidence type="ECO:0000256" key="3">
    <source>
        <dbReference type="ARBA" id="ARBA00022490"/>
    </source>
</evidence>
<name>A0A953M2D8_9BACT</name>
<feature type="binding site" evidence="11">
    <location>
        <position position="47"/>
    </location>
    <ligand>
        <name>[4Fe-4S] cluster</name>
        <dbReference type="ChEBI" id="CHEBI:49883"/>
        <label>1</label>
    </ligand>
</feature>
<dbReference type="InterPro" id="IPR023404">
    <property type="entry name" value="rSAM_horseshoe"/>
</dbReference>
<evidence type="ECO:0000313" key="16">
    <source>
        <dbReference type="Proteomes" id="UP000705867"/>
    </source>
</evidence>
<keyword evidence="4 11" id="KW-0808">Transferase</keyword>
<comment type="catalytic activity">
    <reaction evidence="11">
        <text>N(6)-dimethylallyladenosine(37) in tRNA + (sulfur carrier)-SH + AH2 + 2 S-adenosyl-L-methionine = 2-methylsulfanyl-N(6)-dimethylallyladenosine(37) in tRNA + (sulfur carrier)-H + 5'-deoxyadenosine + L-methionine + A + S-adenosyl-L-homocysteine + 2 H(+)</text>
        <dbReference type="Rhea" id="RHEA:37067"/>
        <dbReference type="Rhea" id="RHEA-COMP:10375"/>
        <dbReference type="Rhea" id="RHEA-COMP:10376"/>
        <dbReference type="Rhea" id="RHEA-COMP:14737"/>
        <dbReference type="Rhea" id="RHEA-COMP:14739"/>
        <dbReference type="ChEBI" id="CHEBI:13193"/>
        <dbReference type="ChEBI" id="CHEBI:15378"/>
        <dbReference type="ChEBI" id="CHEBI:17319"/>
        <dbReference type="ChEBI" id="CHEBI:17499"/>
        <dbReference type="ChEBI" id="CHEBI:29917"/>
        <dbReference type="ChEBI" id="CHEBI:57844"/>
        <dbReference type="ChEBI" id="CHEBI:57856"/>
        <dbReference type="ChEBI" id="CHEBI:59789"/>
        <dbReference type="ChEBI" id="CHEBI:64428"/>
        <dbReference type="ChEBI" id="CHEBI:74415"/>
        <dbReference type="ChEBI" id="CHEBI:74417"/>
        <dbReference type="EC" id="2.8.4.3"/>
    </reaction>
</comment>
<dbReference type="Pfam" id="PF00919">
    <property type="entry name" value="UPF0004"/>
    <property type="match status" value="1"/>
</dbReference>
<dbReference type="PANTHER" id="PTHR43020:SF2">
    <property type="entry name" value="MITOCHONDRIAL TRNA METHYLTHIOTRANSFERASE CDK5RAP1"/>
    <property type="match status" value="1"/>
</dbReference>
<dbReference type="InterPro" id="IPR006638">
    <property type="entry name" value="Elp3/MiaA/NifB-like_rSAM"/>
</dbReference>
<dbReference type="SFLD" id="SFLDS00029">
    <property type="entry name" value="Radical_SAM"/>
    <property type="match status" value="1"/>
</dbReference>
<evidence type="ECO:0000256" key="5">
    <source>
        <dbReference type="ARBA" id="ARBA00022691"/>
    </source>
</evidence>
<dbReference type="SFLD" id="SFLDG01082">
    <property type="entry name" value="B12-binding_domain_containing"/>
    <property type="match status" value="1"/>
</dbReference>
<dbReference type="GO" id="GO:0051539">
    <property type="term" value="F:4 iron, 4 sulfur cluster binding"/>
    <property type="evidence" value="ECO:0007669"/>
    <property type="project" value="UniProtKB-UniRule"/>
</dbReference>
<dbReference type="SFLD" id="SFLDF00273">
    <property type="entry name" value="(dimethylallyl)adenosine_tRNA"/>
    <property type="match status" value="1"/>
</dbReference>
<dbReference type="InterPro" id="IPR005839">
    <property type="entry name" value="Methylthiotransferase"/>
</dbReference>
<dbReference type="FunFam" id="3.80.30.20:FF:000001">
    <property type="entry name" value="tRNA-2-methylthio-N(6)-dimethylallyladenosine synthase 2"/>
    <property type="match status" value="1"/>
</dbReference>
<evidence type="ECO:0000256" key="8">
    <source>
        <dbReference type="ARBA" id="ARBA00023004"/>
    </source>
</evidence>
<comment type="similarity">
    <text evidence="11">Belongs to the methylthiotransferase family. MiaB subfamily.</text>
</comment>
<dbReference type="GO" id="GO:0046872">
    <property type="term" value="F:metal ion binding"/>
    <property type="evidence" value="ECO:0007669"/>
    <property type="project" value="UniProtKB-KW"/>
</dbReference>
<dbReference type="Pfam" id="PF01938">
    <property type="entry name" value="TRAM"/>
    <property type="match status" value="1"/>
</dbReference>
<evidence type="ECO:0000256" key="2">
    <source>
        <dbReference type="ARBA" id="ARBA00022485"/>
    </source>
</evidence>
<organism evidence="15 16">
    <name type="scientific">Candidatus Nitrobium versatile</name>
    <dbReference type="NCBI Taxonomy" id="2884831"/>
    <lineage>
        <taxon>Bacteria</taxon>
        <taxon>Pseudomonadati</taxon>
        <taxon>Nitrospirota</taxon>
        <taxon>Nitrospiria</taxon>
        <taxon>Nitrospirales</taxon>
        <taxon>Nitrospiraceae</taxon>
        <taxon>Candidatus Nitrobium</taxon>
    </lineage>
</organism>
<feature type="domain" description="MTTase N-terminal" evidence="13">
    <location>
        <begin position="2"/>
        <end position="117"/>
    </location>
</feature>
<dbReference type="PROSITE" id="PS50926">
    <property type="entry name" value="TRAM"/>
    <property type="match status" value="1"/>
</dbReference>
<dbReference type="InterPro" id="IPR006463">
    <property type="entry name" value="MiaB_methiolase"/>
</dbReference>
<sequence length="430" mass="48755">MKKYYVHTMGCQMNVHDSEKMSGILKAEGYIQADTPRDADLIIFNTCSIRQKAEQKFFSELGRLKSLKKKRPGIKIAVAGCIAQQEGSKIFQRAPHVDFVLGPQNIHKVREIAQAENDFVAVEDNPFLTDMEFPVEREDSIRAWVNIMYGCNNFCSYCIVPYTRGREKSRASHDIVNEVKGLAERGYKEVTLLGQNVNSYRSSTDFPGLLRQINAVEGLERIRFVTSHPKDLSDDLIHAIRDLEKVCEHMHLPLQSGSTEILGKMNRKYTYDEYLQRVEKLKKEIPGIAITTDIIAGFPRETEEDHLCTVRALREIQYDGIFAFKYSPRVGTRAASMEGHLDAVVKSERLSEILELQNKITDMKNRALKGTVQEVLVEGQSEKDEGRLTGRTRSNKIVTFPDTPDSKPGSVVSLEITKANRHSLEGIILF</sequence>
<dbReference type="InterPro" id="IPR058240">
    <property type="entry name" value="rSAM_sf"/>
</dbReference>
<dbReference type="PROSITE" id="PS51918">
    <property type="entry name" value="RADICAL_SAM"/>
    <property type="match status" value="1"/>
</dbReference>
<dbReference type="Gene3D" id="3.40.50.12160">
    <property type="entry name" value="Methylthiotransferase, N-terminal domain"/>
    <property type="match status" value="1"/>
</dbReference>
<dbReference type="GO" id="GO:0035597">
    <property type="term" value="F:tRNA-2-methylthio-N(6)-dimethylallyladenosine(37) synthase activity"/>
    <property type="evidence" value="ECO:0007669"/>
    <property type="project" value="UniProtKB-EC"/>
</dbReference>
<dbReference type="SMART" id="SM00729">
    <property type="entry name" value="Elp3"/>
    <property type="match status" value="1"/>
</dbReference>
<comment type="function">
    <text evidence="1 11">Catalyzes the methylthiolation of N6-(dimethylallyl)adenosine (i(6)A), leading to the formation of 2-methylthio-N6-(dimethylallyl)adenosine (ms(2)i(6)A) at position 37 in tRNAs that read codons beginning with uridine.</text>
</comment>
<feature type="binding site" evidence="11">
    <location>
        <position position="81"/>
    </location>
    <ligand>
        <name>[4Fe-4S] cluster</name>
        <dbReference type="ChEBI" id="CHEBI:49883"/>
        <label>1</label>
    </ligand>
</feature>
<comment type="subcellular location">
    <subcellularLocation>
        <location evidence="11">Cytoplasm</location>
    </subcellularLocation>
</comment>
<dbReference type="PROSITE" id="PS51449">
    <property type="entry name" value="MTTASE_N"/>
    <property type="match status" value="1"/>
</dbReference>
<dbReference type="InterPro" id="IPR013848">
    <property type="entry name" value="Methylthiotransferase_N"/>
</dbReference>
<reference evidence="15" key="2">
    <citation type="submission" date="2021-08" db="EMBL/GenBank/DDBJ databases">
        <authorList>
            <person name="Dalcin Martins P."/>
        </authorList>
    </citation>
    <scope>NUCLEOTIDE SEQUENCE</scope>
    <source>
        <strain evidence="15">MAG_39</strain>
    </source>
</reference>
<keyword evidence="5 11" id="KW-0949">S-adenosyl-L-methionine</keyword>
<feature type="domain" description="Radical SAM core" evidence="14">
    <location>
        <begin position="137"/>
        <end position="364"/>
    </location>
</feature>
<dbReference type="SUPFAM" id="SSF102114">
    <property type="entry name" value="Radical SAM enzymes"/>
    <property type="match status" value="1"/>
</dbReference>
<dbReference type="SFLD" id="SFLDG01061">
    <property type="entry name" value="methylthiotransferase"/>
    <property type="match status" value="1"/>
</dbReference>
<feature type="domain" description="TRAM" evidence="12">
    <location>
        <begin position="366"/>
        <end position="430"/>
    </location>
</feature>
<dbReference type="NCBIfam" id="TIGR00089">
    <property type="entry name" value="MiaB/RimO family radical SAM methylthiotransferase"/>
    <property type="match status" value="1"/>
</dbReference>
<dbReference type="InterPro" id="IPR020612">
    <property type="entry name" value="Methylthiotransferase_CS"/>
</dbReference>
<keyword evidence="6 11" id="KW-0819">tRNA processing</keyword>
<dbReference type="PROSITE" id="PS01278">
    <property type="entry name" value="MTTASE_RADICAL"/>
    <property type="match status" value="1"/>
</dbReference>
<evidence type="ECO:0000256" key="7">
    <source>
        <dbReference type="ARBA" id="ARBA00022723"/>
    </source>
</evidence>
<evidence type="ECO:0000256" key="11">
    <source>
        <dbReference type="HAMAP-Rule" id="MF_01864"/>
    </source>
</evidence>
<dbReference type="Gene3D" id="3.80.30.20">
    <property type="entry name" value="tm_1862 like domain"/>
    <property type="match status" value="1"/>
</dbReference>
<dbReference type="PANTHER" id="PTHR43020">
    <property type="entry name" value="CDK5 REGULATORY SUBUNIT-ASSOCIATED PROTEIN 1"/>
    <property type="match status" value="1"/>
</dbReference>
<dbReference type="HAMAP" id="MF_01864">
    <property type="entry name" value="tRNA_metthiotr_MiaB"/>
    <property type="match status" value="1"/>
</dbReference>
<dbReference type="NCBIfam" id="TIGR01574">
    <property type="entry name" value="miaB-methiolase"/>
    <property type="match status" value="1"/>
</dbReference>
<keyword evidence="9 11" id="KW-0411">Iron-sulfur</keyword>
<keyword evidence="8 11" id="KW-0408">Iron</keyword>
<dbReference type="FunFam" id="3.40.50.12160:FF:000006">
    <property type="entry name" value="tRNA-2-methylthio-N(6)-dimethylallyladenosine synthase"/>
    <property type="match status" value="1"/>
</dbReference>